<dbReference type="Proteomes" id="UP000184330">
    <property type="component" value="Unassembled WGS sequence"/>
</dbReference>
<organism evidence="3 4">
    <name type="scientific">Phialocephala subalpina</name>
    <dbReference type="NCBI Taxonomy" id="576137"/>
    <lineage>
        <taxon>Eukaryota</taxon>
        <taxon>Fungi</taxon>
        <taxon>Dikarya</taxon>
        <taxon>Ascomycota</taxon>
        <taxon>Pezizomycotina</taxon>
        <taxon>Leotiomycetes</taxon>
        <taxon>Helotiales</taxon>
        <taxon>Mollisiaceae</taxon>
        <taxon>Phialocephala</taxon>
        <taxon>Phialocephala fortinii species complex</taxon>
    </lineage>
</organism>
<dbReference type="Pfam" id="PF11767">
    <property type="entry name" value="SET_assoc"/>
    <property type="match status" value="1"/>
</dbReference>
<feature type="domain" description="Histone lysine methyltransferase SET associated" evidence="2">
    <location>
        <begin position="151"/>
        <end position="219"/>
    </location>
</feature>
<dbReference type="InterPro" id="IPR024636">
    <property type="entry name" value="SET_assoc"/>
</dbReference>
<accession>A0A1L7WQN2</accession>
<name>A0A1L7WQN2_9HELO</name>
<proteinExistence type="predicted"/>
<sequence length="358" mass="41329">MATRNPPQTTTLKSHFKSFLRAVEEAPKQAKERIETECERRVEEADAKARTERAGVEEEYERRVQQAEDFRKIEMAKIMDECRGPQSRAYKWQGLELQKLYSRRKIAMREASEAWQNDRDAAGMDRADAVVLFFIEKRDLRKILNNHHVVFIPVNALPVIYTFVNDLIKMVKRFDLESLQADMRGWYIEFGGSEQSKKCASACFDYLKVRKFNHYQLKLELIGRGFSVIKSWPQEAPSIPRKVSQTSSPDPESASNSVVASPTTRMPTFEIDMKDPQILKEFKEFLNSKYPERYGNHRLEEEEGGESEVSEVDVDKKKKPAKSEDDDVVKGPSMNSKGTKLAVIRHLHETIDLTEDSD</sequence>
<reference evidence="3 4" key="1">
    <citation type="submission" date="2016-03" db="EMBL/GenBank/DDBJ databases">
        <authorList>
            <person name="Ploux O."/>
        </authorList>
    </citation>
    <scope>NUCLEOTIDE SEQUENCE [LARGE SCALE GENOMIC DNA]</scope>
    <source>
        <strain evidence="3 4">UAMH 11012</strain>
    </source>
</reference>
<evidence type="ECO:0000256" key="1">
    <source>
        <dbReference type="SAM" id="MobiDB-lite"/>
    </source>
</evidence>
<evidence type="ECO:0000313" key="3">
    <source>
        <dbReference type="EMBL" id="CZR55075.1"/>
    </source>
</evidence>
<gene>
    <name evidence="3" type="ORF">PAC_04961</name>
</gene>
<dbReference type="EMBL" id="FJOG01000006">
    <property type="protein sequence ID" value="CZR55075.1"/>
    <property type="molecule type" value="Genomic_DNA"/>
</dbReference>
<feature type="compositionally biased region" description="Acidic residues" evidence="1">
    <location>
        <begin position="301"/>
        <end position="312"/>
    </location>
</feature>
<keyword evidence="4" id="KW-1185">Reference proteome</keyword>
<protein>
    <recommendedName>
        <fullName evidence="2">Histone lysine methyltransferase SET associated domain-containing protein</fullName>
    </recommendedName>
</protein>
<evidence type="ECO:0000259" key="2">
    <source>
        <dbReference type="Pfam" id="PF11767"/>
    </source>
</evidence>
<dbReference type="AlphaFoldDB" id="A0A1L7WQN2"/>
<feature type="region of interest" description="Disordered" evidence="1">
    <location>
        <begin position="239"/>
        <end position="264"/>
    </location>
</feature>
<feature type="compositionally biased region" description="Polar residues" evidence="1">
    <location>
        <begin position="243"/>
        <end position="264"/>
    </location>
</feature>
<feature type="region of interest" description="Disordered" evidence="1">
    <location>
        <begin position="297"/>
        <end position="341"/>
    </location>
</feature>
<evidence type="ECO:0000313" key="4">
    <source>
        <dbReference type="Proteomes" id="UP000184330"/>
    </source>
</evidence>